<feature type="region of interest" description="Disordered" evidence="1">
    <location>
        <begin position="91"/>
        <end position="158"/>
    </location>
</feature>
<dbReference type="RefSeq" id="WP_354694492.1">
    <property type="nucleotide sequence ID" value="NZ_JAZHOG010000003.1"/>
</dbReference>
<dbReference type="AlphaFoldDB" id="A0AAW9R5X5"/>
<feature type="domain" description="DUF4124" evidence="2">
    <location>
        <begin position="20"/>
        <end position="67"/>
    </location>
</feature>
<dbReference type="Pfam" id="PF13511">
    <property type="entry name" value="DUF4124"/>
    <property type="match status" value="1"/>
</dbReference>
<reference evidence="3 4" key="1">
    <citation type="submission" date="2024-02" db="EMBL/GenBank/DDBJ databases">
        <title>A novel Wenzhouxiangellaceae bacterium, isolated from coastal sediments.</title>
        <authorList>
            <person name="Du Z.-J."/>
            <person name="Ye Y.-Q."/>
            <person name="Zhang X.-Y."/>
        </authorList>
    </citation>
    <scope>NUCLEOTIDE SEQUENCE [LARGE SCALE GENOMIC DNA]</scope>
    <source>
        <strain evidence="3 4">CH-27</strain>
    </source>
</reference>
<gene>
    <name evidence="3" type="ORF">V3330_06020</name>
</gene>
<accession>A0AAW9R5X5</accession>
<evidence type="ECO:0000313" key="3">
    <source>
        <dbReference type="EMBL" id="MEJ8567177.1"/>
    </source>
</evidence>
<evidence type="ECO:0000256" key="1">
    <source>
        <dbReference type="SAM" id="MobiDB-lite"/>
    </source>
</evidence>
<feature type="compositionally biased region" description="Pro residues" evidence="1">
    <location>
        <begin position="130"/>
        <end position="158"/>
    </location>
</feature>
<dbReference type="Proteomes" id="UP001359886">
    <property type="component" value="Unassembled WGS sequence"/>
</dbReference>
<dbReference type="EMBL" id="JAZHOG010000003">
    <property type="protein sequence ID" value="MEJ8567177.1"/>
    <property type="molecule type" value="Genomic_DNA"/>
</dbReference>
<comment type="caution">
    <text evidence="3">The sequence shown here is derived from an EMBL/GenBank/DDBJ whole genome shotgun (WGS) entry which is preliminary data.</text>
</comment>
<proteinExistence type="predicted"/>
<dbReference type="InterPro" id="IPR025392">
    <property type="entry name" value="DUF4124"/>
</dbReference>
<sequence>MPDISFEKIARSAMTLLLTAACAEAVPAVDVYRWVDESGTVHFSQWRPESGGPGDTVQIVDVDEGPTQGVGGDIYPVEELAAAIRELRTEMADDRADRRARQRAPAPPAVVTHAQPVGYGVWPWVSPHAGRPPSPGPQPPNEPEPEPTPSLPFRPPGD</sequence>
<name>A0AAW9R5X5_9GAMM</name>
<evidence type="ECO:0000259" key="2">
    <source>
        <dbReference type="Pfam" id="PF13511"/>
    </source>
</evidence>
<evidence type="ECO:0000313" key="4">
    <source>
        <dbReference type="Proteomes" id="UP001359886"/>
    </source>
</evidence>
<organism evidence="3 4">
    <name type="scientific">Elongatibacter sediminis</name>
    <dbReference type="NCBI Taxonomy" id="3119006"/>
    <lineage>
        <taxon>Bacteria</taxon>
        <taxon>Pseudomonadati</taxon>
        <taxon>Pseudomonadota</taxon>
        <taxon>Gammaproteobacteria</taxon>
        <taxon>Chromatiales</taxon>
        <taxon>Wenzhouxiangellaceae</taxon>
        <taxon>Elongatibacter</taxon>
    </lineage>
</organism>
<keyword evidence="4" id="KW-1185">Reference proteome</keyword>
<protein>
    <submittedName>
        <fullName evidence="3">DUF4124 domain-containing protein</fullName>
    </submittedName>
</protein>